<dbReference type="InterPro" id="IPR049893">
    <property type="entry name" value="Bvu_2165-like_IHF-HU-DNA_bdg"/>
</dbReference>
<dbReference type="AlphaFoldDB" id="A0A2W7NTT6"/>
<dbReference type="CDD" id="cd12843">
    <property type="entry name" value="Bvu_2165_C_like"/>
    <property type="match status" value="1"/>
</dbReference>
<organism evidence="3 4">
    <name type="scientific">Breznakibacter xylanolyticus</name>
    <dbReference type="NCBI Taxonomy" id="990"/>
    <lineage>
        <taxon>Bacteria</taxon>
        <taxon>Pseudomonadati</taxon>
        <taxon>Bacteroidota</taxon>
        <taxon>Bacteroidia</taxon>
        <taxon>Marinilabiliales</taxon>
        <taxon>Marinilabiliaceae</taxon>
        <taxon>Breznakibacter</taxon>
    </lineage>
</organism>
<keyword evidence="4" id="KW-1185">Reference proteome</keyword>
<reference evidence="3 4" key="1">
    <citation type="submission" date="2018-06" db="EMBL/GenBank/DDBJ databases">
        <title>Genomic Encyclopedia of Archaeal and Bacterial Type Strains, Phase II (KMG-II): from individual species to whole genera.</title>
        <authorList>
            <person name="Goeker M."/>
        </authorList>
    </citation>
    <scope>NUCLEOTIDE SEQUENCE [LARGE SCALE GENOMIC DNA]</scope>
    <source>
        <strain evidence="3 4">DSM 6779</strain>
    </source>
</reference>
<proteinExistence type="predicted"/>
<dbReference type="InterPro" id="IPR027824">
    <property type="entry name" value="DUF4469"/>
</dbReference>
<dbReference type="Pfam" id="PF14734">
    <property type="entry name" value="DUF4469"/>
    <property type="match status" value="1"/>
</dbReference>
<accession>A0A2W7NTT6</accession>
<dbReference type="CDD" id="cd13833">
    <property type="entry name" value="HU_IHF_like"/>
    <property type="match status" value="1"/>
</dbReference>
<gene>
    <name evidence="3" type="ORF">LX69_00465</name>
</gene>
<evidence type="ECO:0000313" key="3">
    <source>
        <dbReference type="EMBL" id="PZX20014.1"/>
    </source>
</evidence>
<dbReference type="Pfam" id="PF14848">
    <property type="entry name" value="HU-DNA_bdg"/>
    <property type="match status" value="1"/>
</dbReference>
<comment type="caution">
    <text evidence="3">The sequence shown here is derived from an EMBL/GenBank/DDBJ whole genome shotgun (WGS) entry which is preliminary data.</text>
</comment>
<evidence type="ECO:0000259" key="1">
    <source>
        <dbReference type="Pfam" id="PF14734"/>
    </source>
</evidence>
<name>A0A2W7NTT6_9BACT</name>
<feature type="domain" description="Bvu-2165-like IHF-HU-like DNA-binding" evidence="2">
    <location>
        <begin position="9"/>
        <end position="131"/>
    </location>
</feature>
<evidence type="ECO:0000259" key="2">
    <source>
        <dbReference type="Pfam" id="PF14848"/>
    </source>
</evidence>
<dbReference type="Gene3D" id="2.70.50.70">
    <property type="match status" value="1"/>
</dbReference>
<dbReference type="Proteomes" id="UP000249239">
    <property type="component" value="Unassembled WGS sequence"/>
</dbReference>
<dbReference type="EMBL" id="QKZK01000003">
    <property type="protein sequence ID" value="PZX20014.1"/>
    <property type="molecule type" value="Genomic_DNA"/>
</dbReference>
<dbReference type="RefSeq" id="WP_245934919.1">
    <property type="nucleotide sequence ID" value="NZ_QKZK01000003.1"/>
</dbReference>
<evidence type="ECO:0000313" key="4">
    <source>
        <dbReference type="Proteomes" id="UP000249239"/>
    </source>
</evidence>
<sequence>MEITVKHSVKAYLHDNVLSDTPNDYIARVSSESSLSVADVCKSAAMRGHADMPAQTIQHGVELFLREMSYLLCDGFSINTGYFTAAPQVKGVFNSPVETFDANKHALLFQFTQGDLLRQLLPHVKVDILGVAESGAEIVQVTDVRTGSVNDVITPLRNIKIKGSKIKLEGTHAEVGVYFVHEPSGQAIPVDPSDVVINKPSELIVVVPPLTAGTYRLMVKTQYGKNVTLKGLRMATFGMVLSVI</sequence>
<protein>
    <submittedName>
        <fullName evidence="3">Uncharacterized protein with Ig-like fold DUF4469</fullName>
    </submittedName>
</protein>
<feature type="domain" description="DUF4469" evidence="1">
    <location>
        <begin position="137"/>
        <end position="233"/>
    </location>
</feature>